<dbReference type="RefSeq" id="WP_375358102.1">
    <property type="nucleotide sequence ID" value="NZ_JBHHMI010000042.1"/>
</dbReference>
<protein>
    <recommendedName>
        <fullName evidence="3">Guanylate cyclase domain-containing protein</fullName>
    </recommendedName>
</protein>
<organism evidence="1 2">
    <name type="scientific">Paenibacillus enshidis</name>
    <dbReference type="NCBI Taxonomy" id="1458439"/>
    <lineage>
        <taxon>Bacteria</taxon>
        <taxon>Bacillati</taxon>
        <taxon>Bacillota</taxon>
        <taxon>Bacilli</taxon>
        <taxon>Bacillales</taxon>
        <taxon>Paenibacillaceae</taxon>
        <taxon>Paenibacillus</taxon>
    </lineage>
</organism>
<evidence type="ECO:0008006" key="3">
    <source>
        <dbReference type="Google" id="ProtNLM"/>
    </source>
</evidence>
<dbReference type="EMBL" id="JBHHMI010000042">
    <property type="protein sequence ID" value="MFB5269831.1"/>
    <property type="molecule type" value="Genomic_DNA"/>
</dbReference>
<evidence type="ECO:0000313" key="2">
    <source>
        <dbReference type="Proteomes" id="UP001580346"/>
    </source>
</evidence>
<accession>A0ABV5B347</accession>
<reference evidence="1 2" key="1">
    <citation type="submission" date="2024-09" db="EMBL/GenBank/DDBJ databases">
        <title>Paenibacillus zeirhizospherea sp. nov., isolated from surface of the maize (Zea mays) roots in a horticulture field, Hungary.</title>
        <authorList>
            <person name="Marton D."/>
            <person name="Farkas M."/>
            <person name="Bedics A."/>
            <person name="Toth E."/>
            <person name="Tancsics A."/>
            <person name="Boka K."/>
            <person name="Maroti G."/>
            <person name="Kriszt B."/>
            <person name="Cserhati M."/>
        </authorList>
    </citation>
    <scope>NUCLEOTIDE SEQUENCE [LARGE SCALE GENOMIC DNA]</scope>
    <source>
        <strain evidence="1 2">KCTC 33519</strain>
    </source>
</reference>
<gene>
    <name evidence="1" type="ORF">ACE41H_24050</name>
</gene>
<evidence type="ECO:0000313" key="1">
    <source>
        <dbReference type="EMBL" id="MFB5269831.1"/>
    </source>
</evidence>
<keyword evidence="2" id="KW-1185">Reference proteome</keyword>
<proteinExistence type="predicted"/>
<name>A0ABV5B347_9BACL</name>
<sequence>MKYEERIIAFIDILGFKNLVNNDLMCEDIGAILKLPYVLRQGDMLKRLKITGMMMTSISDSLVFSIGLKERGAMNKITKLLSVFSQTLLAQYSLLLRGGIAVGKIYHDNDIVYGPGLVKAYELESKIAIFPRIVIERSDFESSILSCSTPSQLTLRKEYVSGDDCILMLDCFHYTSQEKLKLCRFKLEQIEASDLRVQQKINWMITMISTKLKEKAINL</sequence>
<dbReference type="Proteomes" id="UP001580346">
    <property type="component" value="Unassembled WGS sequence"/>
</dbReference>
<comment type="caution">
    <text evidence="1">The sequence shown here is derived from an EMBL/GenBank/DDBJ whole genome shotgun (WGS) entry which is preliminary data.</text>
</comment>